<dbReference type="Proteomes" id="UP000078396">
    <property type="component" value="Unassembled WGS sequence"/>
</dbReference>
<name>A0A178M0V2_MYCIR</name>
<dbReference type="GO" id="GO:0016747">
    <property type="term" value="F:acyltransferase activity, transferring groups other than amino-acyl groups"/>
    <property type="evidence" value="ECO:0007669"/>
    <property type="project" value="InterPro"/>
</dbReference>
<protein>
    <recommendedName>
        <fullName evidence="3">N-acetyltransferase domain-containing protein</fullName>
    </recommendedName>
</protein>
<dbReference type="PROSITE" id="PS51186">
    <property type="entry name" value="GNAT"/>
    <property type="match status" value="1"/>
</dbReference>
<dbReference type="OrthoDB" id="9805924at2"/>
<dbReference type="SUPFAM" id="SSF55729">
    <property type="entry name" value="Acyl-CoA N-acyltransferases (Nat)"/>
    <property type="match status" value="1"/>
</dbReference>
<reference evidence="4 5" key="1">
    <citation type="submission" date="2016-04" db="EMBL/GenBank/DDBJ databases">
        <title>Draft Genome Sequences of Staphylococcus capitis Strain H36, S. capitis Strain H65, S. cohnii Strain H62, S. hominis Strain H69, Mycobacterium iranicum Strain H39, Plantibacter sp. Strain H53, Pseudomonas oryzihabitans Strain H72, and Microbacterium sp. Strain H83, isolated from residential settings.</title>
        <authorList>
            <person name="Lymperopoulou D."/>
            <person name="Adams R.I."/>
            <person name="Lindow S."/>
            <person name="Coil D.A."/>
            <person name="Jospin G."/>
            <person name="Eisen J.A."/>
        </authorList>
    </citation>
    <scope>NUCLEOTIDE SEQUENCE [LARGE SCALE GENOMIC DNA]</scope>
    <source>
        <strain evidence="4 5">H39</strain>
    </source>
</reference>
<evidence type="ECO:0000313" key="4">
    <source>
        <dbReference type="EMBL" id="OAN40102.1"/>
    </source>
</evidence>
<gene>
    <name evidence="4" type="ORF">A4X20_15345</name>
</gene>
<dbReference type="EMBL" id="LWCS01000014">
    <property type="protein sequence ID" value="OAN40102.1"/>
    <property type="molecule type" value="Genomic_DNA"/>
</dbReference>
<dbReference type="InterPro" id="IPR000182">
    <property type="entry name" value="GNAT_dom"/>
</dbReference>
<dbReference type="Gene3D" id="3.40.630.30">
    <property type="match status" value="1"/>
</dbReference>
<dbReference type="InterPro" id="IPR016181">
    <property type="entry name" value="Acyl_CoA_acyltransferase"/>
</dbReference>
<organism evidence="4 5">
    <name type="scientific">Mycolicibacterium iranicum</name>
    <name type="common">Mycobacterium iranicum</name>
    <dbReference type="NCBI Taxonomy" id="912594"/>
    <lineage>
        <taxon>Bacteria</taxon>
        <taxon>Bacillati</taxon>
        <taxon>Actinomycetota</taxon>
        <taxon>Actinomycetes</taxon>
        <taxon>Mycobacteriales</taxon>
        <taxon>Mycobacteriaceae</taxon>
        <taxon>Mycolicibacterium</taxon>
    </lineage>
</organism>
<dbReference type="PANTHER" id="PTHR43877">
    <property type="entry name" value="AMINOALKYLPHOSPHONATE N-ACETYLTRANSFERASE-RELATED-RELATED"/>
    <property type="match status" value="1"/>
</dbReference>
<feature type="domain" description="N-acetyltransferase" evidence="3">
    <location>
        <begin position="1"/>
        <end position="148"/>
    </location>
</feature>
<proteinExistence type="predicted"/>
<keyword evidence="1" id="KW-0808">Transferase</keyword>
<accession>A0A178M0V2</accession>
<evidence type="ECO:0000256" key="2">
    <source>
        <dbReference type="ARBA" id="ARBA00023315"/>
    </source>
</evidence>
<dbReference type="RefSeq" id="WP_064280767.1">
    <property type="nucleotide sequence ID" value="NZ_LWCS01000014.1"/>
</dbReference>
<dbReference type="AlphaFoldDB" id="A0A178M0V2"/>
<dbReference type="CDD" id="cd04301">
    <property type="entry name" value="NAT_SF"/>
    <property type="match status" value="1"/>
</dbReference>
<keyword evidence="2" id="KW-0012">Acyltransferase</keyword>
<evidence type="ECO:0000259" key="3">
    <source>
        <dbReference type="PROSITE" id="PS51186"/>
    </source>
</evidence>
<comment type="caution">
    <text evidence="4">The sequence shown here is derived from an EMBL/GenBank/DDBJ whole genome shotgun (WGS) entry which is preliminary data.</text>
</comment>
<dbReference type="InterPro" id="IPR050832">
    <property type="entry name" value="Bact_Acetyltransf"/>
</dbReference>
<dbReference type="Pfam" id="PF00583">
    <property type="entry name" value="Acetyltransf_1"/>
    <property type="match status" value="1"/>
</dbReference>
<evidence type="ECO:0000256" key="1">
    <source>
        <dbReference type="ARBA" id="ARBA00022679"/>
    </source>
</evidence>
<evidence type="ECO:0000313" key="5">
    <source>
        <dbReference type="Proteomes" id="UP000078396"/>
    </source>
</evidence>
<sequence length="148" mass="16362">MIRRAGVEDAAGLIPLIREFYDIDGHPYDAERVESGLMPLLRDDRYGHVWIAISDDDSTLGYAVVTWSWSLESGGLDCILDEIYVRARGSGLGGILLEHAADEARAFGAAAMFLETEIPNDGARRFYTRHGFAADNSVWMSRSLALKP</sequence>